<reference evidence="1" key="1">
    <citation type="submission" date="2015-12" db="EMBL/GenBank/DDBJ databases">
        <title>Gene expression during late stages of embryo sac development: a critical building block for successful pollen-pistil interactions.</title>
        <authorList>
            <person name="Liu Y."/>
            <person name="Joly V."/>
            <person name="Sabar M."/>
            <person name="Matton D.P."/>
        </authorList>
    </citation>
    <scope>NUCLEOTIDE SEQUENCE</scope>
</reference>
<sequence>MAVLLIDAKSREGPHLNGVGIYPTETTLLSLQDSVVEEKTLENKDNACMEICVFTQDLVKLWFFHHEGFVEGGLKMQWEAICCVVMRRKFS</sequence>
<accession>A0A0V0GYP5</accession>
<proteinExistence type="predicted"/>
<dbReference type="EMBL" id="GEDG01028624">
    <property type="protein sequence ID" value="JAP13053.1"/>
    <property type="molecule type" value="Transcribed_RNA"/>
</dbReference>
<name>A0A0V0GYP5_SOLCH</name>
<protein>
    <submittedName>
        <fullName evidence="1">Putative ovule protein</fullName>
    </submittedName>
</protein>
<evidence type="ECO:0000313" key="1">
    <source>
        <dbReference type="EMBL" id="JAP13053.1"/>
    </source>
</evidence>
<organism evidence="1">
    <name type="scientific">Solanum chacoense</name>
    <name type="common">Chaco potato</name>
    <dbReference type="NCBI Taxonomy" id="4108"/>
    <lineage>
        <taxon>Eukaryota</taxon>
        <taxon>Viridiplantae</taxon>
        <taxon>Streptophyta</taxon>
        <taxon>Embryophyta</taxon>
        <taxon>Tracheophyta</taxon>
        <taxon>Spermatophyta</taxon>
        <taxon>Magnoliopsida</taxon>
        <taxon>eudicotyledons</taxon>
        <taxon>Gunneridae</taxon>
        <taxon>Pentapetalae</taxon>
        <taxon>asterids</taxon>
        <taxon>lamiids</taxon>
        <taxon>Solanales</taxon>
        <taxon>Solanaceae</taxon>
        <taxon>Solanoideae</taxon>
        <taxon>Solaneae</taxon>
        <taxon>Solanum</taxon>
    </lineage>
</organism>
<dbReference type="AlphaFoldDB" id="A0A0V0GYP5"/>